<dbReference type="Pfam" id="PF00881">
    <property type="entry name" value="Nitroreductase"/>
    <property type="match status" value="1"/>
</dbReference>
<evidence type="ECO:0000256" key="2">
    <source>
        <dbReference type="ARBA" id="ARBA00023002"/>
    </source>
</evidence>
<dbReference type="GO" id="GO:0016491">
    <property type="term" value="F:oxidoreductase activity"/>
    <property type="evidence" value="ECO:0007669"/>
    <property type="project" value="UniProtKB-KW"/>
</dbReference>
<evidence type="ECO:0000313" key="5">
    <source>
        <dbReference type="EMBL" id="TWJ12034.1"/>
    </source>
</evidence>
<feature type="domain" description="Nitroreductase" evidence="4">
    <location>
        <begin position="22"/>
        <end position="65"/>
    </location>
</feature>
<comment type="caution">
    <text evidence="5">The sequence shown here is derived from an EMBL/GenBank/DDBJ whole genome shotgun (WGS) entry which is preliminary data.</text>
</comment>
<dbReference type="InterPro" id="IPR000415">
    <property type="entry name" value="Nitroreductase-like"/>
</dbReference>
<dbReference type="EMBL" id="VLLL01000006">
    <property type="protein sequence ID" value="TWJ12034.1"/>
    <property type="molecule type" value="Genomic_DNA"/>
</dbReference>
<dbReference type="Proteomes" id="UP000321617">
    <property type="component" value="Unassembled WGS sequence"/>
</dbReference>
<dbReference type="PANTHER" id="PTHR43673:SF10">
    <property type="entry name" value="NADH DEHYDROGENASE_NAD(P)H NITROREDUCTASE XCC3605-RELATED"/>
    <property type="match status" value="1"/>
</dbReference>
<dbReference type="PANTHER" id="PTHR43673">
    <property type="entry name" value="NAD(P)H NITROREDUCTASE YDGI-RELATED"/>
    <property type="match status" value="1"/>
</dbReference>
<comment type="similarity">
    <text evidence="1">Belongs to the nitroreductase family.</text>
</comment>
<evidence type="ECO:0000256" key="3">
    <source>
        <dbReference type="SAM" id="MobiDB-lite"/>
    </source>
</evidence>
<dbReference type="SUPFAM" id="SSF55469">
    <property type="entry name" value="FMN-dependent nitroreductase-like"/>
    <property type="match status" value="1"/>
</dbReference>
<accession>A0A562V2D0</accession>
<evidence type="ECO:0000313" key="6">
    <source>
        <dbReference type="Proteomes" id="UP000321617"/>
    </source>
</evidence>
<feature type="region of interest" description="Disordered" evidence="3">
    <location>
        <begin position="170"/>
        <end position="195"/>
    </location>
</feature>
<protein>
    <submittedName>
        <fullName evidence="5">Nitroreductase</fullName>
    </submittedName>
</protein>
<keyword evidence="2" id="KW-0560">Oxidoreductase</keyword>
<reference evidence="5 6" key="1">
    <citation type="journal article" date="2013" name="Stand. Genomic Sci.">
        <title>Genomic Encyclopedia of Type Strains, Phase I: The one thousand microbial genomes (KMG-I) project.</title>
        <authorList>
            <person name="Kyrpides N.C."/>
            <person name="Woyke T."/>
            <person name="Eisen J.A."/>
            <person name="Garrity G."/>
            <person name="Lilburn T.G."/>
            <person name="Beck B.J."/>
            <person name="Whitman W.B."/>
            <person name="Hugenholtz P."/>
            <person name="Klenk H.P."/>
        </authorList>
    </citation>
    <scope>NUCLEOTIDE SEQUENCE [LARGE SCALE GENOMIC DNA]</scope>
    <source>
        <strain evidence="5 6">DSM 45044</strain>
    </source>
</reference>
<dbReference type="Gene3D" id="3.40.109.10">
    <property type="entry name" value="NADH Oxidase"/>
    <property type="match status" value="1"/>
</dbReference>
<dbReference type="InterPro" id="IPR029479">
    <property type="entry name" value="Nitroreductase"/>
</dbReference>
<feature type="compositionally biased region" description="Basic and acidic residues" evidence="3">
    <location>
        <begin position="172"/>
        <end position="195"/>
    </location>
</feature>
<evidence type="ECO:0000256" key="1">
    <source>
        <dbReference type="ARBA" id="ARBA00007118"/>
    </source>
</evidence>
<keyword evidence="6" id="KW-1185">Reference proteome</keyword>
<evidence type="ECO:0000259" key="4">
    <source>
        <dbReference type="Pfam" id="PF00881"/>
    </source>
</evidence>
<gene>
    <name evidence="5" type="ORF">LX16_2780</name>
</gene>
<name>A0A562V2D0_9ACTN</name>
<proteinExistence type="inferred from homology"/>
<sequence length="195" mass="20694">MKGLVLSSRHAVTSVPLHPLLAARHSTRAFDAEYDVTDAQLTAILEAARWAPSAGNSQPGRYIVGRRGGDVFAKVLDTLNPGNQGWARHAAVLVVAVRVVSNNRGELRTSAYDLGQAMAHLTFQALAEGLTVRQMAGFAPDRITAEFSLAANLQPVAVAAIGLAGDPATLPDDLRGPDDSPRTRLPLDDLTLARD</sequence>
<organism evidence="5 6">
    <name type="scientific">Stackebrandtia albiflava</name>
    <dbReference type="NCBI Taxonomy" id="406432"/>
    <lineage>
        <taxon>Bacteria</taxon>
        <taxon>Bacillati</taxon>
        <taxon>Actinomycetota</taxon>
        <taxon>Actinomycetes</taxon>
        <taxon>Glycomycetales</taxon>
        <taxon>Glycomycetaceae</taxon>
        <taxon>Stackebrandtia</taxon>
    </lineage>
</organism>
<dbReference type="AlphaFoldDB" id="A0A562V2D0"/>